<comment type="function">
    <text evidence="1">Hydrolyzes indole-3-acetamide (IAM) into indole-3-acetic acid (IAA).</text>
</comment>
<accession>A0A8T9AWJ4</accession>
<dbReference type="InterPro" id="IPR020556">
    <property type="entry name" value="Amidase_CS"/>
</dbReference>
<reference evidence="6" key="1">
    <citation type="submission" date="2019-07" db="EMBL/GenBank/DDBJ databases">
        <title>Mesorhizobum intechiensis sp. nov. isolated from nodules of Lotus tenuis growing in lowlands of the Flooding Pampa, Argentina.</title>
        <authorList>
            <person name="Estrella M.J."/>
            <person name="Torres Tejerizo G.A."/>
            <person name="Cumpa Velazquez L.M."/>
            <person name="Fontana F."/>
            <person name="Hansen L."/>
            <person name="Pistorio M."/>
            <person name="Sannazzaro A.I."/>
        </authorList>
    </citation>
    <scope>NUCLEOTIDE SEQUENCE</scope>
    <source>
        <strain evidence="6">BD68</strain>
    </source>
</reference>
<dbReference type="PROSITE" id="PS00571">
    <property type="entry name" value="AMIDASES"/>
    <property type="match status" value="1"/>
</dbReference>
<dbReference type="InterPro" id="IPR036928">
    <property type="entry name" value="AS_sf"/>
</dbReference>
<dbReference type="InterPro" id="IPR023631">
    <property type="entry name" value="Amidase_dom"/>
</dbReference>
<evidence type="ECO:0000313" key="6">
    <source>
        <dbReference type="EMBL" id="TSE13809.1"/>
    </source>
</evidence>
<dbReference type="GO" id="GO:0003824">
    <property type="term" value="F:catalytic activity"/>
    <property type="evidence" value="ECO:0007669"/>
    <property type="project" value="InterPro"/>
</dbReference>
<name>A0A8T9AWJ4_9HYPH</name>
<evidence type="ECO:0000256" key="4">
    <source>
        <dbReference type="SAM" id="MobiDB-lite"/>
    </source>
</evidence>
<proteinExistence type="inferred from homology"/>
<dbReference type="EMBL" id="PNOT02000030">
    <property type="protein sequence ID" value="TSE13809.1"/>
    <property type="molecule type" value="Genomic_DNA"/>
</dbReference>
<dbReference type="Proteomes" id="UP000235507">
    <property type="component" value="Unassembled WGS sequence"/>
</dbReference>
<comment type="caution">
    <text evidence="6">The sequence shown here is derived from an EMBL/GenBank/DDBJ whole genome shotgun (WGS) entry which is preliminary data.</text>
</comment>
<dbReference type="PANTHER" id="PTHR11895:SF7">
    <property type="entry name" value="GLUTAMYL-TRNA(GLN) AMIDOTRANSFERASE SUBUNIT A, MITOCHONDRIAL"/>
    <property type="match status" value="1"/>
</dbReference>
<feature type="region of interest" description="Disordered" evidence="4">
    <location>
        <begin position="127"/>
        <end position="148"/>
    </location>
</feature>
<organism evidence="6 7">
    <name type="scientific">Mesorhizobium intechi</name>
    <dbReference type="NCBI Taxonomy" id="537601"/>
    <lineage>
        <taxon>Bacteria</taxon>
        <taxon>Pseudomonadati</taxon>
        <taxon>Pseudomonadota</taxon>
        <taxon>Alphaproteobacteria</taxon>
        <taxon>Hyphomicrobiales</taxon>
        <taxon>Phyllobacteriaceae</taxon>
        <taxon>Mesorhizobium</taxon>
    </lineage>
</organism>
<feature type="domain" description="Amidase" evidence="5">
    <location>
        <begin position="21"/>
        <end position="451"/>
    </location>
</feature>
<protein>
    <recommendedName>
        <fullName evidence="3">Indoleacetamide hydrolase</fullName>
    </recommendedName>
</protein>
<evidence type="ECO:0000259" key="5">
    <source>
        <dbReference type="Pfam" id="PF01425"/>
    </source>
</evidence>
<comment type="similarity">
    <text evidence="2">Belongs to the amidase family.</text>
</comment>
<evidence type="ECO:0000256" key="3">
    <source>
        <dbReference type="ARBA" id="ARBA00021874"/>
    </source>
</evidence>
<evidence type="ECO:0000256" key="2">
    <source>
        <dbReference type="ARBA" id="ARBA00009199"/>
    </source>
</evidence>
<dbReference type="Pfam" id="PF01425">
    <property type="entry name" value="Amidase"/>
    <property type="match status" value="1"/>
</dbReference>
<gene>
    <name evidence="6" type="ORF">C1D09_002065</name>
</gene>
<dbReference type="PANTHER" id="PTHR11895">
    <property type="entry name" value="TRANSAMIDASE"/>
    <property type="match status" value="1"/>
</dbReference>
<dbReference type="Gene3D" id="3.90.1300.10">
    <property type="entry name" value="Amidase signature (AS) domain"/>
    <property type="match status" value="1"/>
</dbReference>
<dbReference type="SUPFAM" id="SSF75304">
    <property type="entry name" value="Amidase signature (AS) enzymes"/>
    <property type="match status" value="1"/>
</dbReference>
<dbReference type="OrthoDB" id="9777859at2"/>
<evidence type="ECO:0000313" key="7">
    <source>
        <dbReference type="Proteomes" id="UP000235507"/>
    </source>
</evidence>
<evidence type="ECO:0000256" key="1">
    <source>
        <dbReference type="ARBA" id="ARBA00003871"/>
    </source>
</evidence>
<dbReference type="InterPro" id="IPR000120">
    <property type="entry name" value="Amidase"/>
</dbReference>
<sequence length="473" mass="50996">METDLVGLAALVAAKDLTPSELVETARARIDLINPLVNAVIRPIDPTRDLANLASLDGAPLSGAPFLIKDLTINYAGLPTSAGSPLLVDRPAPHDSELMARYRKSGLVTLGKTNTCEFGTLGTTEPKLFGPTRNPWDTRRSSGGSSGGSAAAVAARMVPAAHANDGAGSIRIPASCCGVFGLKPSKGRTTHGPDFGEGSVAGIGVEHAVTISVRDSAALLDLTAGGMPGDPYYAPVQRSSFTEQMKRRPRTLRIACADVSMFGTPVDPSCKEAVHNTARLLEDLGHHVEFAAPDFSFAEYEVVYRRLWTLTATRTLSLLSQRTGIAIDIAVERSEPFNRYLFEKGIRVSAAQYLTDIVFFNGFARRIAEFHSRYDLWLTPTLGSPAPVLGHFDAGVHGGEAVMDRFIEFLAFTTFANMTGQPAMSVPLHWNAENLPVGTQFTARYGEEGLLFNLARQLEEARPWADRKPDLKS</sequence>
<dbReference type="AlphaFoldDB" id="A0A8T9AWJ4"/>
<keyword evidence="7" id="KW-1185">Reference proteome</keyword>